<sequence>MLKKIYITLLSAMLIFTQVGCATMSSTKTTDTTNNGEFVIESETEAKILKQATVAGTIGGIAITAVLLETIGKDLPLAIKIPLAIGGPLAIKKLAEFVGMEQISALREVTLSNDTQEEVLKNTRKQNNDIAKLNSDLSKKIKKYKKDKEGLPKELAQAKENQQTAKEVLKNRKLFLNTLVKDSEQYKKFEKEVKILEKENAKLASAIKQLNDLDVGAV</sequence>
<feature type="chain" id="PRO_5015492484" description="Lipoprotein" evidence="2">
    <location>
        <begin position="22"/>
        <end position="218"/>
    </location>
</feature>
<dbReference type="RefSeq" id="WP_060989399.1">
    <property type="nucleotide sequence ID" value="NZ_CP131594.1"/>
</dbReference>
<keyword evidence="1" id="KW-0175">Coiled coil</keyword>
<evidence type="ECO:0000256" key="1">
    <source>
        <dbReference type="SAM" id="Coils"/>
    </source>
</evidence>
<dbReference type="EMBL" id="PYNS01000055">
    <property type="protein sequence ID" value="PSV05269.1"/>
    <property type="molecule type" value="Genomic_DNA"/>
</dbReference>
<proteinExistence type="predicted"/>
<feature type="coiled-coil region" evidence="1">
    <location>
        <begin position="141"/>
        <end position="213"/>
    </location>
</feature>
<evidence type="ECO:0000313" key="3">
    <source>
        <dbReference type="EMBL" id="PSV05269.1"/>
    </source>
</evidence>
<organism evidence="3 4">
    <name type="scientific">Photobacterium leiognathi subsp. mandapamensis</name>
    <name type="common">Photobacterium mandapamensis</name>
    <dbReference type="NCBI Taxonomy" id="48408"/>
    <lineage>
        <taxon>Bacteria</taxon>
        <taxon>Pseudomonadati</taxon>
        <taxon>Pseudomonadota</taxon>
        <taxon>Gammaproteobacteria</taxon>
        <taxon>Vibrionales</taxon>
        <taxon>Vibrionaceae</taxon>
        <taxon>Photobacterium</taxon>
    </lineage>
</organism>
<protein>
    <recommendedName>
        <fullName evidence="5">Lipoprotein</fullName>
    </recommendedName>
</protein>
<evidence type="ECO:0000256" key="2">
    <source>
        <dbReference type="SAM" id="SignalP"/>
    </source>
</evidence>
<evidence type="ECO:0000313" key="4">
    <source>
        <dbReference type="Proteomes" id="UP000240530"/>
    </source>
</evidence>
<name>A0A2T3KPE8_PHOLD</name>
<keyword evidence="2" id="KW-0732">Signal</keyword>
<gene>
    <name evidence="3" type="ORF">C0W93_21310</name>
</gene>
<feature type="signal peptide" evidence="2">
    <location>
        <begin position="1"/>
        <end position="21"/>
    </location>
</feature>
<reference evidence="3 4" key="1">
    <citation type="submission" date="2018-03" db="EMBL/GenBank/DDBJ databases">
        <title>Whole genome sequencing of Histamine producing bacteria.</title>
        <authorList>
            <person name="Butler K."/>
        </authorList>
    </citation>
    <scope>NUCLEOTIDE SEQUENCE [LARGE SCALE GENOMIC DNA]</scope>
    <source>
        <strain evidence="3 4">Res.4.1</strain>
    </source>
</reference>
<accession>A0A2T3KPE8</accession>
<dbReference type="Proteomes" id="UP000240530">
    <property type="component" value="Unassembled WGS sequence"/>
</dbReference>
<evidence type="ECO:0008006" key="5">
    <source>
        <dbReference type="Google" id="ProtNLM"/>
    </source>
</evidence>
<dbReference type="AlphaFoldDB" id="A0A2T3KPE8"/>
<comment type="caution">
    <text evidence="3">The sequence shown here is derived from an EMBL/GenBank/DDBJ whole genome shotgun (WGS) entry which is preliminary data.</text>
</comment>